<dbReference type="AlphaFoldDB" id="F3G8F6"/>
<keyword evidence="2" id="KW-1185">Reference proteome</keyword>
<dbReference type="Proteomes" id="UP000004986">
    <property type="component" value="Unassembled WGS sequence"/>
</dbReference>
<dbReference type="EMBL" id="AEAI01000675">
    <property type="protein sequence ID" value="EGH43356.1"/>
    <property type="molecule type" value="Genomic_DNA"/>
</dbReference>
<name>F3G8F6_PSESJ</name>
<reference evidence="1 2" key="1">
    <citation type="journal article" date="2011" name="PLoS Pathog.">
        <title>Dynamic evolution of pathogenicity revealed by sequencing and comparative genomics of 19 Pseudomonas syringae isolates.</title>
        <authorList>
            <person name="Baltrus D.A."/>
            <person name="Nishimura M.T."/>
            <person name="Romanchuk A."/>
            <person name="Chang J.H."/>
            <person name="Mukhtar M.S."/>
            <person name="Cherkis K."/>
            <person name="Roach J."/>
            <person name="Grant S.R."/>
            <person name="Jones C.D."/>
            <person name="Dangl J.L."/>
        </authorList>
    </citation>
    <scope>NUCLEOTIDE SEQUENCE [LARGE SCALE GENOMIC DNA]</scope>
    <source>
        <strain evidence="1 2">1704B</strain>
    </source>
</reference>
<proteinExistence type="predicted"/>
<evidence type="ECO:0000313" key="1">
    <source>
        <dbReference type="EMBL" id="EGH43356.1"/>
    </source>
</evidence>
<evidence type="ECO:0000313" key="2">
    <source>
        <dbReference type="Proteomes" id="UP000004986"/>
    </source>
</evidence>
<dbReference type="BioCyc" id="PSYR629263:G11X0-2475-MONOMER"/>
<protein>
    <submittedName>
        <fullName evidence="1">Uncharacterized protein</fullName>
    </submittedName>
</protein>
<accession>F3G8F6</accession>
<comment type="caution">
    <text evidence="1">The sequence shown here is derived from an EMBL/GenBank/DDBJ whole genome shotgun (WGS) entry which is preliminary data.</text>
</comment>
<organism evidence="1 2">
    <name type="scientific">Pseudomonas syringae pv. pisi str. 1704B</name>
    <dbReference type="NCBI Taxonomy" id="629263"/>
    <lineage>
        <taxon>Bacteria</taxon>
        <taxon>Pseudomonadati</taxon>
        <taxon>Pseudomonadota</taxon>
        <taxon>Gammaproteobacteria</taxon>
        <taxon>Pseudomonadales</taxon>
        <taxon>Pseudomonadaceae</taxon>
        <taxon>Pseudomonas</taxon>
        <taxon>Pseudomonas syringae</taxon>
    </lineage>
</organism>
<sequence>MEGIQYKACTTAKPFDNGADVGRGLLQFVSRQHVSATLVRIVAERELNFYTLFAPFTEQCPELIQLPAVLDLIVRHLKAQGSASNRFQVLNHLRGSGRCGDIIRIDVGSPAQDGLGGFDGV</sequence>
<gene>
    <name evidence="1" type="ORF">PSYPI_13561</name>
</gene>
<dbReference type="HOGENOM" id="CLU_2036023_0_0_6"/>